<gene>
    <name evidence="1" type="ORF">Cadr_000016341</name>
</gene>
<accession>A0A5N4E9D2</accession>
<proteinExistence type="predicted"/>
<comment type="caution">
    <text evidence="1">The sequence shown here is derived from an EMBL/GenBank/DDBJ whole genome shotgun (WGS) entry which is preliminary data.</text>
</comment>
<dbReference type="AlphaFoldDB" id="A0A5N4E9D2"/>
<evidence type="ECO:0000313" key="2">
    <source>
        <dbReference type="Proteomes" id="UP000299084"/>
    </source>
</evidence>
<dbReference type="Proteomes" id="UP000299084">
    <property type="component" value="Unassembled WGS sequence"/>
</dbReference>
<organism evidence="1 2">
    <name type="scientific">Camelus dromedarius</name>
    <name type="common">Dromedary</name>
    <name type="synonym">Arabian camel</name>
    <dbReference type="NCBI Taxonomy" id="9838"/>
    <lineage>
        <taxon>Eukaryota</taxon>
        <taxon>Metazoa</taxon>
        <taxon>Chordata</taxon>
        <taxon>Craniata</taxon>
        <taxon>Vertebrata</taxon>
        <taxon>Euteleostomi</taxon>
        <taxon>Mammalia</taxon>
        <taxon>Eutheria</taxon>
        <taxon>Laurasiatheria</taxon>
        <taxon>Artiodactyla</taxon>
        <taxon>Tylopoda</taxon>
        <taxon>Camelidae</taxon>
        <taxon>Camelus</taxon>
    </lineage>
</organism>
<reference evidence="1 2" key="1">
    <citation type="journal article" date="2019" name="Mol. Ecol. Resour.">
        <title>Improving Illumina assemblies with Hi-C and long reads: an example with the North African dromedary.</title>
        <authorList>
            <person name="Elbers J.P."/>
            <person name="Rogers M.F."/>
            <person name="Perelman P.L."/>
            <person name="Proskuryakova A.A."/>
            <person name="Serdyukova N.A."/>
            <person name="Johnson W.E."/>
            <person name="Horin P."/>
            <person name="Corander J."/>
            <person name="Murphy D."/>
            <person name="Burger P.A."/>
        </authorList>
    </citation>
    <scope>NUCLEOTIDE SEQUENCE [LARGE SCALE GENOMIC DNA]</scope>
    <source>
        <strain evidence="1">Drom800</strain>
        <tissue evidence="1">Blood</tissue>
    </source>
</reference>
<dbReference type="EMBL" id="JWIN03000004">
    <property type="protein sequence ID" value="KAB1279759.1"/>
    <property type="molecule type" value="Genomic_DNA"/>
</dbReference>
<evidence type="ECO:0000313" key="1">
    <source>
        <dbReference type="EMBL" id="KAB1279759.1"/>
    </source>
</evidence>
<protein>
    <submittedName>
        <fullName evidence="1">Uncharacterized protein</fullName>
    </submittedName>
</protein>
<name>A0A5N4E9D2_CAMDR</name>
<sequence>MLSMHRVLGSTPKAVPNPCLLIVLQLAGVVLG</sequence>
<keyword evidence="2" id="KW-1185">Reference proteome</keyword>